<dbReference type="EMBL" id="UYRT01109592">
    <property type="protein sequence ID" value="VDN45302.1"/>
    <property type="molecule type" value="Genomic_DNA"/>
</dbReference>
<dbReference type="Proteomes" id="UP000271098">
    <property type="component" value="Unassembled WGS sequence"/>
</dbReference>
<evidence type="ECO:0000313" key="3">
    <source>
        <dbReference type="Proteomes" id="UP000271098"/>
    </source>
</evidence>
<dbReference type="WBParaSite" id="GPUH_0002628301-mRNA-1">
    <property type="protein sequence ID" value="GPUH_0002628301-mRNA-1"/>
    <property type="gene ID" value="GPUH_0002628301"/>
</dbReference>
<name>A0A183EZ62_9BILA</name>
<protein>
    <submittedName>
        <fullName evidence="4">Collagen-like protein</fullName>
    </submittedName>
</protein>
<accession>A0A183EZ62</accession>
<evidence type="ECO:0000313" key="4">
    <source>
        <dbReference type="WBParaSite" id="GPUH_0002628301-mRNA-1"/>
    </source>
</evidence>
<organism evidence="4">
    <name type="scientific">Gongylonema pulchrum</name>
    <dbReference type="NCBI Taxonomy" id="637853"/>
    <lineage>
        <taxon>Eukaryota</taxon>
        <taxon>Metazoa</taxon>
        <taxon>Ecdysozoa</taxon>
        <taxon>Nematoda</taxon>
        <taxon>Chromadorea</taxon>
        <taxon>Rhabditida</taxon>
        <taxon>Spirurina</taxon>
        <taxon>Spiruromorpha</taxon>
        <taxon>Spiruroidea</taxon>
        <taxon>Gongylonematidae</taxon>
        <taxon>Gongylonema</taxon>
    </lineage>
</organism>
<dbReference type="AlphaFoldDB" id="A0A183EZ62"/>
<proteinExistence type="predicted"/>
<keyword evidence="3" id="KW-1185">Reference proteome</keyword>
<evidence type="ECO:0000313" key="2">
    <source>
        <dbReference type="EMBL" id="VDN45302.1"/>
    </source>
</evidence>
<reference evidence="2 3" key="2">
    <citation type="submission" date="2018-11" db="EMBL/GenBank/DDBJ databases">
        <authorList>
            <consortium name="Pathogen Informatics"/>
        </authorList>
    </citation>
    <scope>NUCLEOTIDE SEQUENCE [LARGE SCALE GENOMIC DNA]</scope>
</reference>
<feature type="region of interest" description="Disordered" evidence="1">
    <location>
        <begin position="1"/>
        <end position="23"/>
    </location>
</feature>
<sequence>MMGKTGEKGGRGTDGMDEEREDNAEQTIAIISECEAKLLHTSEQQQTSQIQELAFILKGYYYYCYCKYYYYSVAIED</sequence>
<evidence type="ECO:0000256" key="1">
    <source>
        <dbReference type="SAM" id="MobiDB-lite"/>
    </source>
</evidence>
<gene>
    <name evidence="2" type="ORF">GPUH_LOCUS26253</name>
</gene>
<reference evidence="4" key="1">
    <citation type="submission" date="2016-06" db="UniProtKB">
        <authorList>
            <consortium name="WormBaseParasite"/>
        </authorList>
    </citation>
    <scope>IDENTIFICATION</scope>
</reference>
<feature type="compositionally biased region" description="Basic and acidic residues" evidence="1">
    <location>
        <begin position="1"/>
        <end position="11"/>
    </location>
</feature>